<dbReference type="InterPro" id="IPR019819">
    <property type="entry name" value="Carboxylesterase_B_CS"/>
</dbReference>
<evidence type="ECO:0000256" key="2">
    <source>
        <dbReference type="ARBA" id="ARBA00022801"/>
    </source>
</evidence>
<protein>
    <recommendedName>
        <fullName evidence="3">Carboxylic ester hydrolase</fullName>
        <ecNumber evidence="3">3.1.1.-</ecNumber>
    </recommendedName>
</protein>
<dbReference type="Proteomes" id="UP000675121">
    <property type="component" value="Unassembled WGS sequence"/>
</dbReference>
<comment type="caution">
    <text evidence="5">The sequence shown here is derived from an EMBL/GenBank/DDBJ whole genome shotgun (WGS) entry which is preliminary data.</text>
</comment>
<dbReference type="PROSITE" id="PS00122">
    <property type="entry name" value="CARBOXYLESTERASE_B_1"/>
    <property type="match status" value="1"/>
</dbReference>
<evidence type="ECO:0000256" key="3">
    <source>
        <dbReference type="RuleBase" id="RU361235"/>
    </source>
</evidence>
<gene>
    <name evidence="5" type="primary">pnbA_4</name>
    <name evidence="5" type="ORF">R70211_07618</name>
</gene>
<comment type="similarity">
    <text evidence="1 3">Belongs to the type-B carboxylesterase/lipase family.</text>
</comment>
<dbReference type="InterPro" id="IPR002018">
    <property type="entry name" value="CarbesteraseB"/>
</dbReference>
<dbReference type="InterPro" id="IPR050309">
    <property type="entry name" value="Type-B_Carboxylest/Lipase"/>
</dbReference>
<proteinExistence type="inferred from homology"/>
<evidence type="ECO:0000313" key="5">
    <source>
        <dbReference type="EMBL" id="CAE6968648.1"/>
    </source>
</evidence>
<dbReference type="InterPro" id="IPR029058">
    <property type="entry name" value="AB_hydrolase_fold"/>
</dbReference>
<dbReference type="EMBL" id="CAJNAS010000048">
    <property type="protein sequence ID" value="CAE6968648.1"/>
    <property type="molecule type" value="Genomic_DNA"/>
</dbReference>
<dbReference type="InterPro" id="IPR019826">
    <property type="entry name" value="Carboxylesterase_B_AS"/>
</dbReference>
<dbReference type="PANTHER" id="PTHR11559">
    <property type="entry name" value="CARBOXYLESTERASE"/>
    <property type="match status" value="1"/>
</dbReference>
<evidence type="ECO:0000256" key="1">
    <source>
        <dbReference type="ARBA" id="ARBA00005964"/>
    </source>
</evidence>
<dbReference type="SUPFAM" id="SSF53474">
    <property type="entry name" value="alpha/beta-Hydrolases"/>
    <property type="match status" value="1"/>
</dbReference>
<name>A0A9N8N9X1_9BURK</name>
<keyword evidence="6" id="KW-1185">Reference proteome</keyword>
<dbReference type="Gene3D" id="3.40.50.1820">
    <property type="entry name" value="alpha/beta hydrolase"/>
    <property type="match status" value="1"/>
</dbReference>
<keyword evidence="2 3" id="KW-0378">Hydrolase</keyword>
<evidence type="ECO:0000313" key="6">
    <source>
        <dbReference type="Proteomes" id="UP000675121"/>
    </source>
</evidence>
<dbReference type="PROSITE" id="PS00941">
    <property type="entry name" value="CARBOXYLESTERASE_B_2"/>
    <property type="match status" value="1"/>
</dbReference>
<dbReference type="EC" id="3.1.1.-" evidence="3"/>
<feature type="domain" description="Carboxylesterase type B" evidence="4">
    <location>
        <begin position="8"/>
        <end position="484"/>
    </location>
</feature>
<dbReference type="AlphaFoldDB" id="A0A9N8N9X1"/>
<accession>A0A9N8N9X1</accession>
<reference evidence="5" key="1">
    <citation type="submission" date="2021-02" db="EMBL/GenBank/DDBJ databases">
        <authorList>
            <person name="Vanwijnsberghe S."/>
        </authorList>
    </citation>
    <scope>NUCLEOTIDE SEQUENCE</scope>
    <source>
        <strain evidence="5">R-70211</strain>
    </source>
</reference>
<sequence>MVPSSMTRPVVETTDGKVRGAVENGCYVFKGIRYGDSTAGANRFMPPQPPKKWAGIRDAISWGASAPQLPRPENYDPFYAWYSAIQPISEDCLFLNVFTPGLNDAKRPVMVWVHGGGWRELSGTAPGFNGTALARTEDVVVITLNHRLNAFGHLLLDVSDERFADSGNAGLLDIVMALTWVRENAAVFGGDSNNVTLFGESGGASKIAAILGMRAAKGLFHKAIMQSSGGGLRLASGGEAAREAATLAKVLGRAKLSGAELQNIPMEDLLAATSGGTFRGMIDGRNFESDLYGSEGPSVSIHVPAMVGCTNTETTYHLRADPMNFTLRHSDVRKRLIRFLDVEGARIDTIIDAYRTFYPDYGPSDILIMITSDYMFKRTAFRLAALQAAAAVAPVYAYIFGRETPIDGGRMRSPHTSEVPFIFGTTSAAEAHIGRGSDIQPMTECMMGTWASFARHGDPTNPTVPEWTPFKESDRRTMVLNVESELVVDPGGSARAALDELPYYGYSHSIGTFVNA</sequence>
<evidence type="ECO:0000259" key="4">
    <source>
        <dbReference type="Pfam" id="PF00135"/>
    </source>
</evidence>
<dbReference type="Pfam" id="PF00135">
    <property type="entry name" value="COesterase"/>
    <property type="match status" value="1"/>
</dbReference>
<organism evidence="5 6">
    <name type="scientific">Paraburkholderia domus</name>
    <dbReference type="NCBI Taxonomy" id="2793075"/>
    <lineage>
        <taxon>Bacteria</taxon>
        <taxon>Pseudomonadati</taxon>
        <taxon>Pseudomonadota</taxon>
        <taxon>Betaproteobacteria</taxon>
        <taxon>Burkholderiales</taxon>
        <taxon>Burkholderiaceae</taxon>
        <taxon>Paraburkholderia</taxon>
    </lineage>
</organism>
<dbReference type="GO" id="GO:0016787">
    <property type="term" value="F:hydrolase activity"/>
    <property type="evidence" value="ECO:0007669"/>
    <property type="project" value="UniProtKB-KW"/>
</dbReference>